<keyword evidence="2" id="KW-1133">Transmembrane helix</keyword>
<dbReference type="EMBL" id="JARBHB010000002">
    <property type="protein sequence ID" value="KAJ8893564.1"/>
    <property type="molecule type" value="Genomic_DNA"/>
</dbReference>
<comment type="caution">
    <text evidence="3">The sequence shown here is derived from an EMBL/GenBank/DDBJ whole genome shotgun (WGS) entry which is preliminary data.</text>
</comment>
<gene>
    <name evidence="3" type="ORF">PR048_006163</name>
</gene>
<feature type="region of interest" description="Disordered" evidence="1">
    <location>
        <begin position="259"/>
        <end position="301"/>
    </location>
</feature>
<evidence type="ECO:0000256" key="1">
    <source>
        <dbReference type="SAM" id="MobiDB-lite"/>
    </source>
</evidence>
<keyword evidence="2" id="KW-0472">Membrane</keyword>
<reference evidence="3 4" key="1">
    <citation type="submission" date="2023-02" db="EMBL/GenBank/DDBJ databases">
        <title>LHISI_Scaffold_Assembly.</title>
        <authorList>
            <person name="Stuart O.P."/>
            <person name="Cleave R."/>
            <person name="Magrath M.J.L."/>
            <person name="Mikheyev A.S."/>
        </authorList>
    </citation>
    <scope>NUCLEOTIDE SEQUENCE [LARGE SCALE GENOMIC DNA]</scope>
    <source>
        <strain evidence="3">Daus_M_001</strain>
        <tissue evidence="3">Leg muscle</tissue>
    </source>
</reference>
<evidence type="ECO:0000256" key="2">
    <source>
        <dbReference type="SAM" id="Phobius"/>
    </source>
</evidence>
<keyword evidence="4" id="KW-1185">Reference proteome</keyword>
<feature type="region of interest" description="Disordered" evidence="1">
    <location>
        <begin position="850"/>
        <end position="870"/>
    </location>
</feature>
<protein>
    <submittedName>
        <fullName evidence="3">Uncharacterized protein</fullName>
    </submittedName>
</protein>
<organism evidence="3 4">
    <name type="scientific">Dryococelus australis</name>
    <dbReference type="NCBI Taxonomy" id="614101"/>
    <lineage>
        <taxon>Eukaryota</taxon>
        <taxon>Metazoa</taxon>
        <taxon>Ecdysozoa</taxon>
        <taxon>Arthropoda</taxon>
        <taxon>Hexapoda</taxon>
        <taxon>Insecta</taxon>
        <taxon>Pterygota</taxon>
        <taxon>Neoptera</taxon>
        <taxon>Polyneoptera</taxon>
        <taxon>Phasmatodea</taxon>
        <taxon>Verophasmatodea</taxon>
        <taxon>Anareolatae</taxon>
        <taxon>Phasmatidae</taxon>
        <taxon>Eurycanthinae</taxon>
        <taxon>Dryococelus</taxon>
    </lineage>
</organism>
<keyword evidence="2" id="KW-0812">Transmembrane</keyword>
<proteinExistence type="predicted"/>
<dbReference type="Proteomes" id="UP001159363">
    <property type="component" value="Chromosome 2"/>
</dbReference>
<evidence type="ECO:0000313" key="3">
    <source>
        <dbReference type="EMBL" id="KAJ8893564.1"/>
    </source>
</evidence>
<accession>A0ABQ9IA82</accession>
<sequence>MLVAGVRPLSAAVQPSALWPLARLCHRFRQRFTRAHSREMRLRIYRRSFFFLSTSCLMSTWLNVLLPYITVNGLLVVLRPKYLTPNLRASSSATVTRVYCNPKALEYSKEHLKTHRNHISWLYANTVHLYRLFTYLHYQRRKSGVAVSGQSGRWFNVKFLRQRLTLCPTTAKPKIKGYESHSPCVYTQCVLGYMTSAAIRQWSCTASIRLMLISVHSETSSADVSASSSLAMSIRVEVLVTITERVASTLRRSRNRLARSAPDIGVPTDLLTNSQCDNRTEHPPRRRHRGANPRPSDYRSATLPLSYEGRAICRLCVTAYRLARSPPTKANRVQFPAGSPDFRTLETCRTMPLAGGFSRGSPVSPAPSFRQKNLSRRSKQSPSPEDWKLLSASAEMLAESLLASYPGEPGSIPGSVSLKFLHVRIVPNDAAGRWVSSGIFHFPHCCISPFRPHQLSRPGVKSCSNLAKRSTPTQLQGPLKRHLDPSVYLTRQSNVTSDWAQWPPRGKTALQASHSARRQAPRVGLSLGQLALNGSVMKGENLFSLLMWESCPCGNIVRRSAVRSIISFRRCSIPTSTLVGYEDLAVKSHTNFITHSLVLRAAKNPLSEVSRPPSDYNPFTVTSNFYEALPKLYFQDISLPHKPQIDYNLPGTDCRLENDVATCCSPERPFCCRVRMALAIDEDLNESSLETPPKNDAGLSTVISRVSGSLLKMLNSLLFKLPSKNPKAVGQDIGLLVLIIRLAPNDRALQDGHCDITPIMQPKMVDESESGTRCLCSSIGRTIVVQFDRYGDNSTMLRWSRHVAETGVLFWPRGEHEAASGKTHNVLGVANACRGAPYLASRLVRSEGVASNESRQIYPSPAREEHTVRW</sequence>
<feature type="transmembrane region" description="Helical" evidence="2">
    <location>
        <begin position="48"/>
        <end position="69"/>
    </location>
</feature>
<evidence type="ECO:0000313" key="4">
    <source>
        <dbReference type="Proteomes" id="UP001159363"/>
    </source>
</evidence>
<name>A0ABQ9IA82_9NEOP</name>
<feature type="region of interest" description="Disordered" evidence="1">
    <location>
        <begin position="355"/>
        <end position="386"/>
    </location>
</feature>